<gene>
    <name evidence="1" type="ORF">MIZ03_1553</name>
</gene>
<dbReference type="EMBL" id="AP024238">
    <property type="protein sequence ID" value="BCO26670.1"/>
    <property type="molecule type" value="Genomic_DNA"/>
</dbReference>
<organism evidence="1 2">
    <name type="scientific">Rhodoferax lithotrophicus</name>
    <dbReference type="NCBI Taxonomy" id="2798804"/>
    <lineage>
        <taxon>Bacteria</taxon>
        <taxon>Pseudomonadati</taxon>
        <taxon>Pseudomonadota</taxon>
        <taxon>Betaproteobacteria</taxon>
        <taxon>Burkholderiales</taxon>
        <taxon>Comamonadaceae</taxon>
        <taxon>Rhodoferax</taxon>
    </lineage>
</organism>
<dbReference type="Proteomes" id="UP000824366">
    <property type="component" value="Chromosome"/>
</dbReference>
<keyword evidence="2" id="KW-1185">Reference proteome</keyword>
<name>A0ABN6D3W2_9BURK</name>
<sequence>MHKALRLEDNQAMSASSQISKTAGFDAIFIAAKSSMAVCGKTHFQIELVTLICSTLRCKSRSIDG</sequence>
<reference evidence="1 2" key="1">
    <citation type="journal article" date="2021" name="Microbiol. Spectr.">
        <title>A Single Bacterium Capable of Oxidation and Reduction of Iron at Circumneutral pH.</title>
        <authorList>
            <person name="Kato S."/>
            <person name="Ohkuma M."/>
        </authorList>
    </citation>
    <scope>NUCLEOTIDE SEQUENCE [LARGE SCALE GENOMIC DNA]</scope>
    <source>
        <strain evidence="1 2">MIZ03</strain>
    </source>
</reference>
<evidence type="ECO:0000313" key="2">
    <source>
        <dbReference type="Proteomes" id="UP000824366"/>
    </source>
</evidence>
<evidence type="ECO:0000313" key="1">
    <source>
        <dbReference type="EMBL" id="BCO26670.1"/>
    </source>
</evidence>
<protein>
    <submittedName>
        <fullName evidence="1">Uncharacterized protein</fullName>
    </submittedName>
</protein>
<proteinExistence type="predicted"/>
<accession>A0ABN6D3W2</accession>